<keyword evidence="5" id="KW-1185">Reference proteome</keyword>
<gene>
    <name evidence="4" type="primary">ywqD</name>
    <name evidence="4" type="ORF">LA5096_04129</name>
</gene>
<organism evidence="4 5">
    <name type="scientific">Roseibium album</name>
    <dbReference type="NCBI Taxonomy" id="311410"/>
    <lineage>
        <taxon>Bacteria</taxon>
        <taxon>Pseudomonadati</taxon>
        <taxon>Pseudomonadota</taxon>
        <taxon>Alphaproteobacteria</taxon>
        <taxon>Hyphomicrobiales</taxon>
        <taxon>Stappiaceae</taxon>
        <taxon>Roseibium</taxon>
    </lineage>
</organism>
<keyword evidence="4" id="KW-0418">Kinase</keyword>
<dbReference type="PANTHER" id="PTHR32309:SF13">
    <property type="entry name" value="FERRIC ENTEROBACTIN TRANSPORT PROTEIN FEPE"/>
    <property type="match status" value="1"/>
</dbReference>
<sequence length="274" mass="30391">MEHIKSALKKAGVLDENIESVAPARAPERRMPVKEFEATEQPEPFTLRQVEIDQKHLEKTRIVSKSMDDPNHIAFNLLRTRVRKAMSDNKWNSLAITSPTAGCGKTMVTLNLAFSLSRNPGLRTVVVDLDLKRPSVAPTLKVEPDRSIAQYLLGKAEAKDCFVQVDPNLVLGLNSGHTPASSELLQAPKMLELFEFIETKLQPEVILFDLPPMQSSDDALGFLPRVDTSLLVVAAGTTTTAEVDECELQISELDKLLGIVLNKCESAKSEEYYY</sequence>
<dbReference type="CDD" id="cd05387">
    <property type="entry name" value="BY-kinase"/>
    <property type="match status" value="1"/>
</dbReference>
<dbReference type="RefSeq" id="WP_055112408.1">
    <property type="nucleotide sequence ID" value="NZ_CANKXR010000018.1"/>
</dbReference>
<dbReference type="Gene3D" id="3.40.50.300">
    <property type="entry name" value="P-loop containing nucleotide triphosphate hydrolases"/>
    <property type="match status" value="1"/>
</dbReference>
<dbReference type="InterPro" id="IPR050445">
    <property type="entry name" value="Bact_polysacc_biosynth/exp"/>
</dbReference>
<accession>A0A0M6ZY17</accession>
<dbReference type="Pfam" id="PF01656">
    <property type="entry name" value="CbiA"/>
    <property type="match status" value="1"/>
</dbReference>
<dbReference type="InterPro" id="IPR027417">
    <property type="entry name" value="P-loop_NTPase"/>
</dbReference>
<evidence type="ECO:0000313" key="4">
    <source>
        <dbReference type="EMBL" id="CTQ74651.1"/>
    </source>
</evidence>
<keyword evidence="4" id="KW-0808">Transferase</keyword>
<dbReference type="PANTHER" id="PTHR32309">
    <property type="entry name" value="TYROSINE-PROTEIN KINASE"/>
    <property type="match status" value="1"/>
</dbReference>
<dbReference type="AlphaFoldDB" id="A0A0M6ZY17"/>
<evidence type="ECO:0000259" key="3">
    <source>
        <dbReference type="Pfam" id="PF01656"/>
    </source>
</evidence>
<dbReference type="GO" id="GO:0004715">
    <property type="term" value="F:non-membrane spanning protein tyrosine kinase activity"/>
    <property type="evidence" value="ECO:0007669"/>
    <property type="project" value="UniProtKB-EC"/>
</dbReference>
<protein>
    <submittedName>
        <fullName evidence="4">Tyrosine-protein kinase YwqD</fullName>
        <ecNumber evidence="4">2.7.10.2</ecNumber>
    </submittedName>
</protein>
<dbReference type="EMBL" id="CXWC01000011">
    <property type="protein sequence ID" value="CTQ74651.1"/>
    <property type="molecule type" value="Genomic_DNA"/>
</dbReference>
<dbReference type="InterPro" id="IPR002586">
    <property type="entry name" value="CobQ/CobB/MinD/ParA_Nub-bd_dom"/>
</dbReference>
<dbReference type="InterPro" id="IPR005702">
    <property type="entry name" value="Wzc-like_C"/>
</dbReference>
<evidence type="ECO:0000256" key="1">
    <source>
        <dbReference type="ARBA" id="ARBA00022741"/>
    </source>
</evidence>
<feature type="domain" description="CobQ/CobB/MinD/ParA nucleotide binding" evidence="3">
    <location>
        <begin position="94"/>
        <end position="269"/>
    </location>
</feature>
<evidence type="ECO:0000256" key="2">
    <source>
        <dbReference type="ARBA" id="ARBA00022840"/>
    </source>
</evidence>
<reference evidence="5" key="1">
    <citation type="submission" date="2015-07" db="EMBL/GenBank/DDBJ databases">
        <authorList>
            <person name="Rodrigo-Torres Lidia"/>
            <person name="Arahal R.David."/>
        </authorList>
    </citation>
    <scope>NUCLEOTIDE SEQUENCE [LARGE SCALE GENOMIC DNA]</scope>
    <source>
        <strain evidence="5">CECT 5096</strain>
    </source>
</reference>
<dbReference type="OrthoDB" id="9775724at2"/>
<dbReference type="STRING" id="311410.LA5095_00991"/>
<dbReference type="GO" id="GO:0005886">
    <property type="term" value="C:plasma membrane"/>
    <property type="evidence" value="ECO:0007669"/>
    <property type="project" value="TreeGrafter"/>
</dbReference>
<proteinExistence type="predicted"/>
<keyword evidence="2" id="KW-0067">ATP-binding</keyword>
<keyword evidence="1" id="KW-0547">Nucleotide-binding</keyword>
<dbReference type="SUPFAM" id="SSF52540">
    <property type="entry name" value="P-loop containing nucleoside triphosphate hydrolases"/>
    <property type="match status" value="1"/>
</dbReference>
<name>A0A0M6ZY17_9HYPH</name>
<dbReference type="Proteomes" id="UP000049983">
    <property type="component" value="Unassembled WGS sequence"/>
</dbReference>
<dbReference type="EC" id="2.7.10.2" evidence="4"/>
<evidence type="ECO:0000313" key="5">
    <source>
        <dbReference type="Proteomes" id="UP000049983"/>
    </source>
</evidence>
<dbReference type="GeneID" id="97671438"/>